<accession>A0A2R5HGW8</accession>
<dbReference type="RefSeq" id="WP_109246258.1">
    <property type="nucleotide sequence ID" value="NZ_BFFO01000009.1"/>
</dbReference>
<proteinExistence type="predicted"/>
<feature type="transmembrane region" description="Helical" evidence="1">
    <location>
        <begin position="119"/>
        <end position="137"/>
    </location>
</feature>
<evidence type="ECO:0000313" key="3">
    <source>
        <dbReference type="Proteomes" id="UP000245021"/>
    </source>
</evidence>
<name>A0A2R5HGW8_9LACT</name>
<evidence type="ECO:0008006" key="4">
    <source>
        <dbReference type="Google" id="ProtNLM"/>
    </source>
</evidence>
<evidence type="ECO:0000313" key="2">
    <source>
        <dbReference type="EMBL" id="GBG97307.1"/>
    </source>
</evidence>
<dbReference type="EMBL" id="BFFO01000009">
    <property type="protein sequence ID" value="GBG97307.1"/>
    <property type="molecule type" value="Genomic_DNA"/>
</dbReference>
<dbReference type="AlphaFoldDB" id="A0A2R5HGW8"/>
<keyword evidence="1" id="KW-1133">Transmembrane helix</keyword>
<dbReference type="PANTHER" id="PTHR39157:SF1">
    <property type="entry name" value="DOXX FAMILY PROTEIN"/>
    <property type="match status" value="1"/>
</dbReference>
<organism evidence="2 3">
    <name type="scientific">Lactococcus termiticola</name>
    <dbReference type="NCBI Taxonomy" id="2169526"/>
    <lineage>
        <taxon>Bacteria</taxon>
        <taxon>Bacillati</taxon>
        <taxon>Bacillota</taxon>
        <taxon>Bacilli</taxon>
        <taxon>Lactobacillales</taxon>
        <taxon>Streptococcaceae</taxon>
        <taxon>Lactococcus</taxon>
    </lineage>
</organism>
<dbReference type="Proteomes" id="UP000245021">
    <property type="component" value="Unassembled WGS sequence"/>
</dbReference>
<reference evidence="2 3" key="1">
    <citation type="journal article" date="2018" name="Genome Announc.">
        <title>Draft Genome Sequence of Lactococcus sp. Strain NtB2 (JCM 32569), Isolated from the Gut of the Higher Termite Nasutitermes takasagoensis.</title>
        <authorList>
            <person name="Noda S."/>
            <person name="Aihara C."/>
            <person name="Yuki M."/>
            <person name="Ohkuma M."/>
        </authorList>
    </citation>
    <scope>NUCLEOTIDE SEQUENCE [LARGE SCALE GENOMIC DNA]</scope>
    <source>
        <strain evidence="2 3">NtB2</strain>
    </source>
</reference>
<gene>
    <name evidence="2" type="ORF">NtB2_01446</name>
</gene>
<sequence length="162" mass="18511">MEKMSQNIWSERILPIIVVIGRMLLGAEWIHQAILKLQPGSGFSLDGLGPSVAMTAGIPEWYKAFFEGFVVPNTQLFNVIIPWGELLIGLGLFFGVLSLPALIASFFMLGNYWWSDMVYIYPILMLAGIAILFFNKFDKFRGSRLLKFVNKNWGDWTQSRWL</sequence>
<feature type="transmembrane region" description="Helical" evidence="1">
    <location>
        <begin position="86"/>
        <end position="113"/>
    </location>
</feature>
<dbReference type="PANTHER" id="PTHR39157">
    <property type="entry name" value="INTEGRAL MEMBRANE PROTEIN-RELATED"/>
    <property type="match status" value="1"/>
</dbReference>
<keyword evidence="1" id="KW-0472">Membrane</keyword>
<protein>
    <recommendedName>
        <fullName evidence="4">DoxX family protein</fullName>
    </recommendedName>
</protein>
<keyword evidence="3" id="KW-1185">Reference proteome</keyword>
<keyword evidence="1" id="KW-0812">Transmembrane</keyword>
<evidence type="ECO:0000256" key="1">
    <source>
        <dbReference type="SAM" id="Phobius"/>
    </source>
</evidence>
<comment type="caution">
    <text evidence="2">The sequence shown here is derived from an EMBL/GenBank/DDBJ whole genome shotgun (WGS) entry which is preliminary data.</text>
</comment>
<dbReference type="OrthoDB" id="26941at2"/>